<accession>A0A191ZE85</accession>
<dbReference type="GO" id="GO:0035438">
    <property type="term" value="F:cyclic-di-GMP binding"/>
    <property type="evidence" value="ECO:0007669"/>
    <property type="project" value="InterPro"/>
</dbReference>
<dbReference type="KEGG" id="haz:A9404_01225"/>
<feature type="compositionally biased region" description="Low complexity" evidence="1">
    <location>
        <begin position="10"/>
        <end position="20"/>
    </location>
</feature>
<evidence type="ECO:0000313" key="4">
    <source>
        <dbReference type="Proteomes" id="UP000078596"/>
    </source>
</evidence>
<feature type="domain" description="PilZ" evidence="2">
    <location>
        <begin position="23"/>
        <end position="114"/>
    </location>
</feature>
<dbReference type="Proteomes" id="UP000078596">
    <property type="component" value="Chromosome"/>
</dbReference>
<sequence>MDNIKRTEEAPPAQAGQAQEPNDRRDFNRMRTPGNVLLRVKTPPGTIHDAKLVDVSASGVNITLDEAIDIGTEIQLAVKLQDHNEHFFVTGIVARTSPMQNGDAREKFQLGVELRYEKNNPDFHDWRALFIA</sequence>
<dbReference type="AlphaFoldDB" id="A0A191ZE85"/>
<proteinExistence type="predicted"/>
<evidence type="ECO:0000256" key="1">
    <source>
        <dbReference type="SAM" id="MobiDB-lite"/>
    </source>
</evidence>
<feature type="region of interest" description="Disordered" evidence="1">
    <location>
        <begin position="1"/>
        <end position="30"/>
    </location>
</feature>
<name>A0A191ZE85_9GAMM</name>
<dbReference type="EMBL" id="CP016027">
    <property type="protein sequence ID" value="ANJ66175.1"/>
    <property type="molecule type" value="Genomic_DNA"/>
</dbReference>
<protein>
    <recommendedName>
        <fullName evidence="2">PilZ domain-containing protein</fullName>
    </recommendedName>
</protein>
<dbReference type="STRING" id="1860122.A9404_01225"/>
<reference evidence="3 4" key="1">
    <citation type="submission" date="2016-06" db="EMBL/GenBank/DDBJ databases">
        <title>Insight into the functional genes involving in sulfur oxidation in Pearl River water.</title>
        <authorList>
            <person name="Luo J."/>
            <person name="Tan X."/>
            <person name="Lin W."/>
        </authorList>
    </citation>
    <scope>NUCLEOTIDE SEQUENCE [LARGE SCALE GENOMIC DNA]</scope>
    <source>
        <strain evidence="3 4">LS2</strain>
    </source>
</reference>
<dbReference type="RefSeq" id="WP_066097925.1">
    <property type="nucleotide sequence ID" value="NZ_CP016027.1"/>
</dbReference>
<gene>
    <name evidence="3" type="ORF">A9404_01225</name>
</gene>
<dbReference type="Gene3D" id="2.40.10.220">
    <property type="entry name" value="predicted glycosyltransferase like domains"/>
    <property type="match status" value="1"/>
</dbReference>
<dbReference type="Pfam" id="PF07238">
    <property type="entry name" value="PilZ"/>
    <property type="match status" value="1"/>
</dbReference>
<dbReference type="InterPro" id="IPR009875">
    <property type="entry name" value="PilZ_domain"/>
</dbReference>
<dbReference type="SUPFAM" id="SSF141371">
    <property type="entry name" value="PilZ domain-like"/>
    <property type="match status" value="1"/>
</dbReference>
<evidence type="ECO:0000259" key="2">
    <source>
        <dbReference type="Pfam" id="PF07238"/>
    </source>
</evidence>
<evidence type="ECO:0000313" key="3">
    <source>
        <dbReference type="EMBL" id="ANJ66175.1"/>
    </source>
</evidence>
<organism evidence="3 4">
    <name type="scientific">Halothiobacillus diazotrophicus</name>
    <dbReference type="NCBI Taxonomy" id="1860122"/>
    <lineage>
        <taxon>Bacteria</taxon>
        <taxon>Pseudomonadati</taxon>
        <taxon>Pseudomonadota</taxon>
        <taxon>Gammaproteobacteria</taxon>
        <taxon>Chromatiales</taxon>
        <taxon>Halothiobacillaceae</taxon>
        <taxon>Halothiobacillus</taxon>
    </lineage>
</organism>
<keyword evidence="4" id="KW-1185">Reference proteome</keyword>